<dbReference type="InterPro" id="IPR011009">
    <property type="entry name" value="Kinase-like_dom_sf"/>
</dbReference>
<dbReference type="SUPFAM" id="SSF56112">
    <property type="entry name" value="Protein kinase-like (PK-like)"/>
    <property type="match status" value="1"/>
</dbReference>
<reference evidence="12" key="2">
    <citation type="journal article" date="2007" name="Science">
        <title>Draft genome sequence of the sexually transmitted pathogen Trichomonas vaginalis.</title>
        <authorList>
            <person name="Carlton J.M."/>
            <person name="Hirt R.P."/>
            <person name="Silva J.C."/>
            <person name="Delcher A.L."/>
            <person name="Schatz M."/>
            <person name="Zhao Q."/>
            <person name="Wortman J.R."/>
            <person name="Bidwell S.L."/>
            <person name="Alsmark U.C.M."/>
            <person name="Besteiro S."/>
            <person name="Sicheritz-Ponten T."/>
            <person name="Noel C.J."/>
            <person name="Dacks J.B."/>
            <person name="Foster P.G."/>
            <person name="Simillion C."/>
            <person name="Van de Peer Y."/>
            <person name="Miranda-Saavedra D."/>
            <person name="Barton G.J."/>
            <person name="Westrop G.D."/>
            <person name="Mueller S."/>
            <person name="Dessi D."/>
            <person name="Fiori P.L."/>
            <person name="Ren Q."/>
            <person name="Paulsen I."/>
            <person name="Zhang H."/>
            <person name="Bastida-Corcuera F.D."/>
            <person name="Simoes-Barbosa A."/>
            <person name="Brown M.T."/>
            <person name="Hayes R.D."/>
            <person name="Mukherjee M."/>
            <person name="Okumura C.Y."/>
            <person name="Schneider R."/>
            <person name="Smith A.J."/>
            <person name="Vanacova S."/>
            <person name="Villalvazo M."/>
            <person name="Haas B.J."/>
            <person name="Pertea M."/>
            <person name="Feldblyum T.V."/>
            <person name="Utterback T.R."/>
            <person name="Shu C.L."/>
            <person name="Osoegawa K."/>
            <person name="de Jong P.J."/>
            <person name="Hrdy I."/>
            <person name="Horvathova L."/>
            <person name="Zubacova Z."/>
            <person name="Dolezal P."/>
            <person name="Malik S.B."/>
            <person name="Logsdon J.M. Jr."/>
            <person name="Henze K."/>
            <person name="Gupta A."/>
            <person name="Wang C.C."/>
            <person name="Dunne R.L."/>
            <person name="Upcroft J.A."/>
            <person name="Upcroft P."/>
            <person name="White O."/>
            <person name="Salzberg S.L."/>
            <person name="Tang P."/>
            <person name="Chiu C.-H."/>
            <person name="Lee Y.-S."/>
            <person name="Embley T.M."/>
            <person name="Coombs G.H."/>
            <person name="Mottram J.C."/>
            <person name="Tachezy J."/>
            <person name="Fraser-Liggett C.M."/>
            <person name="Johnson P.J."/>
        </authorList>
    </citation>
    <scope>NUCLEOTIDE SEQUENCE [LARGE SCALE GENOMIC DNA]</scope>
    <source>
        <strain evidence="12">G3</strain>
    </source>
</reference>
<evidence type="ECO:0000256" key="2">
    <source>
        <dbReference type="ARBA" id="ARBA00022527"/>
    </source>
</evidence>
<comment type="catalytic activity">
    <reaction evidence="8">
        <text>L-seryl-[protein] + ATP = O-phospho-L-seryl-[protein] + ADP + H(+)</text>
        <dbReference type="Rhea" id="RHEA:17989"/>
        <dbReference type="Rhea" id="RHEA-COMP:9863"/>
        <dbReference type="Rhea" id="RHEA-COMP:11604"/>
        <dbReference type="ChEBI" id="CHEBI:15378"/>
        <dbReference type="ChEBI" id="CHEBI:29999"/>
        <dbReference type="ChEBI" id="CHEBI:30616"/>
        <dbReference type="ChEBI" id="CHEBI:83421"/>
        <dbReference type="ChEBI" id="CHEBI:456216"/>
        <dbReference type="EC" id="2.7.11.1"/>
    </reaction>
</comment>
<dbReference type="Gene3D" id="3.30.200.20">
    <property type="entry name" value="Phosphorylase Kinase, domain 1"/>
    <property type="match status" value="1"/>
</dbReference>
<dbReference type="OrthoDB" id="10254671at2759"/>
<dbReference type="GO" id="GO:0005524">
    <property type="term" value="F:ATP binding"/>
    <property type="evidence" value="ECO:0007669"/>
    <property type="project" value="UniProtKB-UniRule"/>
</dbReference>
<dbReference type="InterPro" id="IPR045216">
    <property type="entry name" value="CK2_alpha"/>
</dbReference>
<dbReference type="Proteomes" id="UP000001542">
    <property type="component" value="Unassembled WGS sequence"/>
</dbReference>
<evidence type="ECO:0000256" key="5">
    <source>
        <dbReference type="ARBA" id="ARBA00022777"/>
    </source>
</evidence>
<keyword evidence="6 9" id="KW-0067">ATP-binding</keyword>
<dbReference type="InterPro" id="IPR000719">
    <property type="entry name" value="Prot_kinase_dom"/>
</dbReference>
<comment type="catalytic activity">
    <reaction evidence="7">
        <text>L-threonyl-[protein] + ATP = O-phospho-L-threonyl-[protein] + ADP + H(+)</text>
        <dbReference type="Rhea" id="RHEA:46608"/>
        <dbReference type="Rhea" id="RHEA-COMP:11060"/>
        <dbReference type="Rhea" id="RHEA-COMP:11605"/>
        <dbReference type="ChEBI" id="CHEBI:15378"/>
        <dbReference type="ChEBI" id="CHEBI:30013"/>
        <dbReference type="ChEBI" id="CHEBI:30616"/>
        <dbReference type="ChEBI" id="CHEBI:61977"/>
        <dbReference type="ChEBI" id="CHEBI:456216"/>
        <dbReference type="EC" id="2.7.11.1"/>
    </reaction>
</comment>
<organism evidence="12 13">
    <name type="scientific">Trichomonas vaginalis (strain ATCC PRA-98 / G3)</name>
    <dbReference type="NCBI Taxonomy" id="412133"/>
    <lineage>
        <taxon>Eukaryota</taxon>
        <taxon>Metamonada</taxon>
        <taxon>Parabasalia</taxon>
        <taxon>Trichomonadida</taxon>
        <taxon>Trichomonadidae</taxon>
        <taxon>Trichomonas</taxon>
    </lineage>
</organism>
<dbReference type="SMART" id="SM00220">
    <property type="entry name" value="S_TKc"/>
    <property type="match status" value="1"/>
</dbReference>
<dbReference type="Pfam" id="PF00069">
    <property type="entry name" value="Pkinase"/>
    <property type="match status" value="1"/>
</dbReference>
<evidence type="ECO:0000256" key="8">
    <source>
        <dbReference type="ARBA" id="ARBA00048679"/>
    </source>
</evidence>
<dbReference type="Gene3D" id="1.10.510.10">
    <property type="entry name" value="Transferase(Phosphotransferase) domain 1"/>
    <property type="match status" value="1"/>
</dbReference>
<dbReference type="GO" id="GO:0005956">
    <property type="term" value="C:protein kinase CK2 complex"/>
    <property type="evidence" value="ECO:0000318"/>
    <property type="project" value="GO_Central"/>
</dbReference>
<keyword evidence="13" id="KW-1185">Reference proteome</keyword>
<evidence type="ECO:0000256" key="10">
    <source>
        <dbReference type="RuleBase" id="RU000304"/>
    </source>
</evidence>
<dbReference type="PANTHER" id="PTHR24054:SF0">
    <property type="entry name" value="CASEIN KINASE II SUBUNIT ALPHA"/>
    <property type="match status" value="1"/>
</dbReference>
<evidence type="ECO:0000256" key="7">
    <source>
        <dbReference type="ARBA" id="ARBA00047899"/>
    </source>
</evidence>
<evidence type="ECO:0000256" key="6">
    <source>
        <dbReference type="ARBA" id="ARBA00022840"/>
    </source>
</evidence>
<evidence type="ECO:0000256" key="9">
    <source>
        <dbReference type="PROSITE-ProRule" id="PRU10141"/>
    </source>
</evidence>
<keyword evidence="3" id="KW-0808">Transferase</keyword>
<evidence type="ECO:0000256" key="4">
    <source>
        <dbReference type="ARBA" id="ARBA00022741"/>
    </source>
</evidence>
<evidence type="ECO:0000259" key="11">
    <source>
        <dbReference type="PROSITE" id="PS50011"/>
    </source>
</evidence>
<dbReference type="EMBL" id="DS113691">
    <property type="protein sequence ID" value="EAX98039.1"/>
    <property type="molecule type" value="Genomic_DNA"/>
</dbReference>
<sequence length="343" mass="39894">MSDPEIPISNQQVTYDAILPKVYTHMSEYLYPYFTPYSHYTYKLGNINNYSIGSILGSGKFSTVFKGTDGKHVYAMKVYKDVRPNYIRREIFMHKALRKCEHIVQLHDVVRDPVSKSTTLLLEYHKSGNWKNFFPKMKISDIKNFMYKLLLALDECHSHGIMHRDVKQQNILYNPKTGDLHLGDLGLAEVYFPYHQYEVGIGTIRFMAPEILMSYRFYNYAIDIWSAGVILAEMIHEEPLFKGDYQLDILRSISRVFTASPLLEFADKIGFEVSTNLLNALSSISIGQFDAILSRVRDEYKDDDLFDLLRLMLVIDPTYRITARDALNHKFFDDVRKNKSNSK</sequence>
<keyword evidence="5 12" id="KW-0418">Kinase</keyword>
<evidence type="ECO:0000313" key="13">
    <source>
        <dbReference type="Proteomes" id="UP000001542"/>
    </source>
</evidence>
<keyword evidence="4 9" id="KW-0547">Nucleotide-binding</keyword>
<dbReference type="GO" id="GO:0005829">
    <property type="term" value="C:cytosol"/>
    <property type="evidence" value="ECO:0000318"/>
    <property type="project" value="GO_Central"/>
</dbReference>
<keyword evidence="2 10" id="KW-0723">Serine/threonine-protein kinase</keyword>
<feature type="domain" description="Protein kinase" evidence="11">
    <location>
        <begin position="50"/>
        <end position="332"/>
    </location>
</feature>
<evidence type="ECO:0000313" key="12">
    <source>
        <dbReference type="EMBL" id="EAX98039.1"/>
    </source>
</evidence>
<dbReference type="PROSITE" id="PS00108">
    <property type="entry name" value="PROTEIN_KINASE_ST"/>
    <property type="match status" value="1"/>
</dbReference>
<dbReference type="eggNOG" id="KOG0668">
    <property type="taxonomic scope" value="Eukaryota"/>
</dbReference>
<accession>A2FAQ3</accession>
<dbReference type="VEuPathDB" id="TrichDB:TVAG_275490"/>
<dbReference type="VEuPathDB" id="TrichDB:TVAGG3_0310610"/>
<name>A2FAQ3_TRIV3</name>
<dbReference type="InParanoid" id="A2FAQ3"/>
<evidence type="ECO:0000256" key="3">
    <source>
        <dbReference type="ARBA" id="ARBA00022679"/>
    </source>
</evidence>
<proteinExistence type="inferred from homology"/>
<dbReference type="FunFam" id="3.30.200.20:FF:000088">
    <property type="entry name" value="Casein kinase II subunit alpha"/>
    <property type="match status" value="1"/>
</dbReference>
<gene>
    <name evidence="12" type="ORF">TVAG_275490</name>
</gene>
<feature type="binding site" evidence="9">
    <location>
        <position position="77"/>
    </location>
    <ligand>
        <name>ATP</name>
        <dbReference type="ChEBI" id="CHEBI:30616"/>
    </ligand>
</feature>
<dbReference type="RefSeq" id="XP_001310969.1">
    <property type="nucleotide sequence ID" value="XM_001310968.1"/>
</dbReference>
<dbReference type="KEGG" id="tva:4755829"/>
<dbReference type="FunFam" id="1.10.510.10:FF:000624">
    <property type="entry name" value="Mitogen-activated protein kinase"/>
    <property type="match status" value="1"/>
</dbReference>
<dbReference type="AlphaFoldDB" id="A2FAQ3"/>
<dbReference type="STRING" id="5722.A2FAQ3"/>
<evidence type="ECO:0000256" key="1">
    <source>
        <dbReference type="ARBA" id="ARBA00012513"/>
    </source>
</evidence>
<dbReference type="InterPro" id="IPR008271">
    <property type="entry name" value="Ser/Thr_kinase_AS"/>
</dbReference>
<dbReference type="GO" id="GO:0005634">
    <property type="term" value="C:nucleus"/>
    <property type="evidence" value="ECO:0000318"/>
    <property type="project" value="GO_Central"/>
</dbReference>
<dbReference type="PANTHER" id="PTHR24054">
    <property type="entry name" value="CASEIN KINASE II SUBUNIT ALPHA"/>
    <property type="match status" value="1"/>
</dbReference>
<dbReference type="GO" id="GO:0051726">
    <property type="term" value="P:regulation of cell cycle"/>
    <property type="evidence" value="ECO:0000318"/>
    <property type="project" value="GO_Central"/>
</dbReference>
<dbReference type="GO" id="GO:0004674">
    <property type="term" value="F:protein serine/threonine kinase activity"/>
    <property type="evidence" value="ECO:0000318"/>
    <property type="project" value="GO_Central"/>
</dbReference>
<dbReference type="InterPro" id="IPR017441">
    <property type="entry name" value="Protein_kinase_ATP_BS"/>
</dbReference>
<dbReference type="SMR" id="A2FAQ3"/>
<protein>
    <recommendedName>
        <fullName evidence="1">non-specific serine/threonine protein kinase</fullName>
        <ecNumber evidence="1">2.7.11.1</ecNumber>
    </recommendedName>
</protein>
<comment type="similarity">
    <text evidence="10">Belongs to the protein kinase superfamily.</text>
</comment>
<dbReference type="PROSITE" id="PS00107">
    <property type="entry name" value="PROTEIN_KINASE_ATP"/>
    <property type="match status" value="1"/>
</dbReference>
<reference evidence="12" key="1">
    <citation type="submission" date="2006-10" db="EMBL/GenBank/DDBJ databases">
        <authorList>
            <person name="Amadeo P."/>
            <person name="Zhao Q."/>
            <person name="Wortman J."/>
            <person name="Fraser-Liggett C."/>
            <person name="Carlton J."/>
        </authorList>
    </citation>
    <scope>NUCLEOTIDE SEQUENCE</scope>
    <source>
        <strain evidence="12">G3</strain>
    </source>
</reference>
<dbReference type="EC" id="2.7.11.1" evidence="1"/>
<dbReference type="PROSITE" id="PS50011">
    <property type="entry name" value="PROTEIN_KINASE_DOM"/>
    <property type="match status" value="1"/>
</dbReference>
<dbReference type="GO" id="GO:0006974">
    <property type="term" value="P:DNA damage response"/>
    <property type="evidence" value="ECO:0000318"/>
    <property type="project" value="GO_Central"/>
</dbReference>